<gene>
    <name evidence="7" type="ORF">ACA1_331360</name>
</gene>
<dbReference type="InterPro" id="IPR037855">
    <property type="entry name" value="Vps36"/>
</dbReference>
<dbReference type="VEuPathDB" id="AmoebaDB:ACA1_331360"/>
<keyword evidence="2 6" id="KW-0813">Transport</keyword>
<dbReference type="GO" id="GO:0032266">
    <property type="term" value="F:phosphatidylinositol-3-phosphate binding"/>
    <property type="evidence" value="ECO:0007669"/>
    <property type="project" value="UniProtKB-UniRule"/>
</dbReference>
<dbReference type="PANTHER" id="PTHR13128:SF12">
    <property type="entry name" value="VACUOLAR PROTEIN-SORTING-ASSOCIATED PROTEIN 36"/>
    <property type="match status" value="1"/>
</dbReference>
<keyword evidence="8" id="KW-1185">Reference proteome</keyword>
<evidence type="ECO:0000313" key="7">
    <source>
        <dbReference type="EMBL" id="ELR16103.1"/>
    </source>
</evidence>
<dbReference type="KEGG" id="acan:ACA1_331360"/>
<keyword evidence="6" id="KW-0963">Cytoplasm</keyword>
<dbReference type="GO" id="GO:0031902">
    <property type="term" value="C:late endosome membrane"/>
    <property type="evidence" value="ECO:0007669"/>
    <property type="project" value="UniProtKB-UniRule"/>
</dbReference>
<dbReference type="InterPro" id="IPR040608">
    <property type="entry name" value="Snf8/Vps36"/>
</dbReference>
<evidence type="ECO:0000256" key="5">
    <source>
        <dbReference type="ARBA" id="ARBA00023054"/>
    </source>
</evidence>
<keyword evidence="5" id="KW-0175">Coiled coil</keyword>
<dbReference type="InterPro" id="IPR036390">
    <property type="entry name" value="WH_DNA-bd_sf"/>
</dbReference>
<keyword evidence="3 6" id="KW-0967">Endosome</keyword>
<protein>
    <recommendedName>
        <fullName evidence="6">Vacuolar protein-sorting-associated protein 36</fullName>
    </recommendedName>
    <alternativeName>
        <fullName evidence="6">ESCRT-II complex subunit VPS36</fullName>
    </alternativeName>
</protein>
<sequence length="317" mass="34341">MFRGKRRAIALPHAHVRAVESHSKGGAVRSAKLKVDLVSPGGQSLVVAVHSHGAADALCHRWRDALAQRAWLCFYTGAPGQLHHLLGRPGLIRTRDEQARATDAALAEAFTDLNALMGKAKDLVGLAERFRVEASRQHEGGDGVTEEESNAFNSYLLSLGIATPVTKQSAGALFHSELARQLCDFLAKPLQHAGGNMSLADVYCLFNRARGTELISPEDLYRACVLLETLGLPLRLRKFDSGVMVIQPAGQTDAEIAGKVEEAVRASGPMTAVDLAALWRISLPLAKEHLTTAERAELLCRDESFEGLVFYPNIFAC</sequence>
<organism evidence="7 8">
    <name type="scientific">Acanthamoeba castellanii (strain ATCC 30010 / Neff)</name>
    <dbReference type="NCBI Taxonomy" id="1257118"/>
    <lineage>
        <taxon>Eukaryota</taxon>
        <taxon>Amoebozoa</taxon>
        <taxon>Discosea</taxon>
        <taxon>Longamoebia</taxon>
        <taxon>Centramoebida</taxon>
        <taxon>Acanthamoebidae</taxon>
        <taxon>Acanthamoeba</taxon>
    </lineage>
</organism>
<dbReference type="FunFam" id="1.10.10.10:FF:000165">
    <property type="entry name" value="Vacuolar protein sorting protein (Vps36)"/>
    <property type="match status" value="1"/>
</dbReference>
<keyword evidence="4 6" id="KW-0653">Protein transport</keyword>
<dbReference type="Gene3D" id="6.10.140.260">
    <property type="match status" value="1"/>
</dbReference>
<dbReference type="InterPro" id="IPR036388">
    <property type="entry name" value="WH-like_DNA-bd_sf"/>
</dbReference>
<dbReference type="SUPFAM" id="SSF46785">
    <property type="entry name" value="Winged helix' DNA-binding domain"/>
    <property type="match status" value="1"/>
</dbReference>
<dbReference type="OrthoDB" id="271448at2759"/>
<dbReference type="AlphaFoldDB" id="L8GU23"/>
<dbReference type="GO" id="GO:0043328">
    <property type="term" value="P:protein transport to vacuole involved in ubiquitin-dependent protein catabolic process via the multivesicular body sorting pathway"/>
    <property type="evidence" value="ECO:0007669"/>
    <property type="project" value="UniProtKB-UniRule"/>
</dbReference>
<evidence type="ECO:0000256" key="3">
    <source>
        <dbReference type="ARBA" id="ARBA00022753"/>
    </source>
</evidence>
<evidence type="ECO:0000313" key="8">
    <source>
        <dbReference type="Proteomes" id="UP000011083"/>
    </source>
</evidence>
<evidence type="ECO:0000256" key="4">
    <source>
        <dbReference type="ARBA" id="ARBA00022927"/>
    </source>
</evidence>
<dbReference type="Proteomes" id="UP000011083">
    <property type="component" value="Unassembled WGS sequence"/>
</dbReference>
<evidence type="ECO:0000256" key="6">
    <source>
        <dbReference type="RuleBase" id="RU367095"/>
    </source>
</evidence>
<dbReference type="OMA" id="IDEFCHL"/>
<dbReference type="STRING" id="1257118.L8GU23"/>
<proteinExistence type="inferred from homology"/>
<dbReference type="PANTHER" id="PTHR13128">
    <property type="entry name" value="VACUOLAR PROTEIN-SORTING-ASSOCIATED PROTEIN 36"/>
    <property type="match status" value="1"/>
</dbReference>
<comment type="similarity">
    <text evidence="1 6">Belongs to the VPS36 family.</text>
</comment>
<comment type="function">
    <text evidence="6">Component of the ESCRT-II complex (endosomal sorting complex required for transport II), which is required for multivesicular body (MVB) formation and sorting of endosomal cargo proteins into MVBs.</text>
</comment>
<reference evidence="7 8" key="1">
    <citation type="journal article" date="2013" name="Genome Biol.">
        <title>Genome of Acanthamoeba castellanii highlights extensive lateral gene transfer and early evolution of tyrosine kinase signaling.</title>
        <authorList>
            <person name="Clarke M."/>
            <person name="Lohan A.J."/>
            <person name="Liu B."/>
            <person name="Lagkouvardos I."/>
            <person name="Roy S."/>
            <person name="Zafar N."/>
            <person name="Bertelli C."/>
            <person name="Schilde C."/>
            <person name="Kianianmomeni A."/>
            <person name="Burglin T.R."/>
            <person name="Frech C."/>
            <person name="Turcotte B."/>
            <person name="Kopec K.O."/>
            <person name="Synnott J.M."/>
            <person name="Choo C."/>
            <person name="Paponov I."/>
            <person name="Finkler A."/>
            <person name="Soon Heng Tan C."/>
            <person name="Hutchins A.P."/>
            <person name="Weinmeier T."/>
            <person name="Rattei T."/>
            <person name="Chu J.S."/>
            <person name="Gimenez G."/>
            <person name="Irimia M."/>
            <person name="Rigden D.J."/>
            <person name="Fitzpatrick D.A."/>
            <person name="Lorenzo-Morales J."/>
            <person name="Bateman A."/>
            <person name="Chiu C.H."/>
            <person name="Tang P."/>
            <person name="Hegemann P."/>
            <person name="Fromm H."/>
            <person name="Raoult D."/>
            <person name="Greub G."/>
            <person name="Miranda-Saavedra D."/>
            <person name="Chen N."/>
            <person name="Nash P."/>
            <person name="Ginger M.L."/>
            <person name="Horn M."/>
            <person name="Schaap P."/>
            <person name="Caler L."/>
            <person name="Loftus B."/>
        </authorList>
    </citation>
    <scope>NUCLEOTIDE SEQUENCE [LARGE SCALE GENOMIC DNA]</scope>
    <source>
        <strain evidence="7 8">Neff</strain>
    </source>
</reference>
<dbReference type="Gene3D" id="1.10.10.10">
    <property type="entry name" value="Winged helix-like DNA-binding domain superfamily/Winged helix DNA-binding domain"/>
    <property type="match status" value="2"/>
</dbReference>
<dbReference type="GO" id="GO:0000814">
    <property type="term" value="C:ESCRT II complex"/>
    <property type="evidence" value="ECO:0007669"/>
    <property type="project" value="UniProtKB-UniRule"/>
</dbReference>
<comment type="subcellular location">
    <subcellularLocation>
        <location evidence="6">Cytoplasm</location>
    </subcellularLocation>
    <subcellularLocation>
        <location evidence="6">Endosome</location>
    </subcellularLocation>
</comment>
<evidence type="ECO:0000256" key="2">
    <source>
        <dbReference type="ARBA" id="ARBA00022448"/>
    </source>
</evidence>
<accession>L8GU23</accession>
<dbReference type="RefSeq" id="XP_004338116.1">
    <property type="nucleotide sequence ID" value="XM_004338068.1"/>
</dbReference>
<name>L8GU23_ACACF</name>
<dbReference type="Pfam" id="PF04157">
    <property type="entry name" value="EAP30"/>
    <property type="match status" value="1"/>
</dbReference>
<evidence type="ECO:0000256" key="1">
    <source>
        <dbReference type="ARBA" id="ARBA00009697"/>
    </source>
</evidence>
<dbReference type="GO" id="GO:0043130">
    <property type="term" value="F:ubiquitin binding"/>
    <property type="evidence" value="ECO:0007669"/>
    <property type="project" value="UniProtKB-UniRule"/>
</dbReference>
<dbReference type="EMBL" id="KB008009">
    <property type="protein sequence ID" value="ELR16103.1"/>
    <property type="molecule type" value="Genomic_DNA"/>
</dbReference>
<comment type="subunit">
    <text evidence="6">Component of the endosomal sorting complex required for transport II (ESCRT-II).</text>
</comment>
<dbReference type="GeneID" id="14916777"/>